<dbReference type="RefSeq" id="WP_015045874.1">
    <property type="nucleotide sequence ID" value="NC_018868.3"/>
</dbReference>
<evidence type="ECO:0000256" key="9">
    <source>
        <dbReference type="ARBA" id="ARBA00022989"/>
    </source>
</evidence>
<organism evidence="15 16">
    <name type="scientific">Simiduia agarivorans (strain DSM 21679 / JCM 13881 / BCRC 17597 / SA1)</name>
    <dbReference type="NCBI Taxonomy" id="1117647"/>
    <lineage>
        <taxon>Bacteria</taxon>
        <taxon>Pseudomonadati</taxon>
        <taxon>Pseudomonadota</taxon>
        <taxon>Gammaproteobacteria</taxon>
        <taxon>Cellvibrionales</taxon>
        <taxon>Cellvibrionaceae</taxon>
        <taxon>Simiduia</taxon>
    </lineage>
</organism>
<feature type="transmembrane region" description="Helical" evidence="13">
    <location>
        <begin position="189"/>
        <end position="216"/>
    </location>
</feature>
<feature type="transmembrane region" description="Helical" evidence="13">
    <location>
        <begin position="94"/>
        <end position="119"/>
    </location>
</feature>
<evidence type="ECO:0000256" key="1">
    <source>
        <dbReference type="ARBA" id="ARBA00004651"/>
    </source>
</evidence>
<dbReference type="Gene3D" id="3.40.1690.10">
    <property type="entry name" value="secretion proteins EscU"/>
    <property type="match status" value="1"/>
</dbReference>
<dbReference type="PANTHER" id="PTHR30531">
    <property type="entry name" value="FLAGELLAR BIOSYNTHETIC PROTEIN FLHB"/>
    <property type="match status" value="1"/>
</dbReference>
<evidence type="ECO:0000313" key="16">
    <source>
        <dbReference type="Proteomes" id="UP000000466"/>
    </source>
</evidence>
<dbReference type="FunFam" id="3.40.1690.10:FF:000001">
    <property type="entry name" value="Flagellar biosynthetic protein FlhB"/>
    <property type="match status" value="1"/>
</dbReference>
<evidence type="ECO:0000256" key="13">
    <source>
        <dbReference type="RuleBase" id="RU364091"/>
    </source>
</evidence>
<evidence type="ECO:0000256" key="10">
    <source>
        <dbReference type="ARBA" id="ARBA00023136"/>
    </source>
</evidence>
<dbReference type="OrthoDB" id="9807950at2"/>
<comment type="similarity">
    <text evidence="2 13">Belongs to the type III secretion exporter family.</text>
</comment>
<dbReference type="Gene3D" id="6.10.250.2080">
    <property type="match status" value="1"/>
</dbReference>
<name>K4KFJ8_SIMAS</name>
<evidence type="ECO:0000256" key="3">
    <source>
        <dbReference type="ARBA" id="ARBA00021622"/>
    </source>
</evidence>
<dbReference type="Proteomes" id="UP000000466">
    <property type="component" value="Chromosome"/>
</dbReference>
<keyword evidence="8 13" id="KW-0653">Protein transport</keyword>
<evidence type="ECO:0000256" key="7">
    <source>
        <dbReference type="ARBA" id="ARBA00022795"/>
    </source>
</evidence>
<keyword evidence="16" id="KW-1185">Reference proteome</keyword>
<keyword evidence="7 13" id="KW-1005">Bacterial flagellum biogenesis</keyword>
<evidence type="ECO:0000256" key="2">
    <source>
        <dbReference type="ARBA" id="ARBA00010690"/>
    </source>
</evidence>
<evidence type="ECO:0000313" key="15">
    <source>
        <dbReference type="EMBL" id="AFU97701.1"/>
    </source>
</evidence>
<keyword evidence="5 13" id="KW-1003">Cell membrane</keyword>
<reference evidence="15 16" key="1">
    <citation type="journal article" date="2013" name="Genome Announc.">
        <title>Complete genome sequence of Simiduia agarivorans SA1(T), a marine bacterium able to degrade a variety of polysaccharides.</title>
        <authorList>
            <person name="Lin S.Y."/>
            <person name="Shieh W.Y."/>
            <person name="Chen J.S."/>
            <person name="Tang S.L."/>
        </authorList>
    </citation>
    <scope>NUCLEOTIDE SEQUENCE [LARGE SCALE GENOMIC DNA]</scope>
    <source>
        <strain evidence="16">DSM 21679 / JCM 13881 / BCRC 17597 / SA1</strain>
    </source>
</reference>
<dbReference type="InterPro" id="IPR006136">
    <property type="entry name" value="FlhB"/>
</dbReference>
<evidence type="ECO:0000256" key="11">
    <source>
        <dbReference type="ARBA" id="ARBA00023225"/>
    </source>
</evidence>
<keyword evidence="15" id="KW-0966">Cell projection</keyword>
<dbReference type="Pfam" id="PF01312">
    <property type="entry name" value="Bac_export_2"/>
    <property type="match status" value="1"/>
</dbReference>
<keyword evidence="4 13" id="KW-0813">Transport</keyword>
<keyword evidence="15" id="KW-0282">Flagellum</keyword>
<dbReference type="SUPFAM" id="SSF160544">
    <property type="entry name" value="EscU C-terminal domain-like"/>
    <property type="match status" value="1"/>
</dbReference>
<dbReference type="eggNOG" id="COG1377">
    <property type="taxonomic scope" value="Bacteria"/>
</dbReference>
<evidence type="ECO:0000256" key="4">
    <source>
        <dbReference type="ARBA" id="ARBA00022448"/>
    </source>
</evidence>
<protein>
    <recommendedName>
        <fullName evidence="3 13">Flagellar biosynthetic protein FlhB</fullName>
    </recommendedName>
</protein>
<comment type="subcellular location">
    <subcellularLocation>
        <location evidence="1">Cell membrane</location>
        <topology evidence="1">Multi-pass membrane protein</topology>
    </subcellularLocation>
</comment>
<evidence type="ECO:0000256" key="14">
    <source>
        <dbReference type="SAM" id="MobiDB-lite"/>
    </source>
</evidence>
<keyword evidence="11 13" id="KW-1006">Bacterial flagellum protein export</keyword>
<dbReference type="AlphaFoldDB" id="K4KFJ8"/>
<comment type="function">
    <text evidence="12 13">Required for formation of the rod structure in the basal body of the flagellar apparatus. Together with FliI and FliH, may constitute the export apparatus of flagellin.</text>
</comment>
<feature type="transmembrane region" description="Helical" evidence="13">
    <location>
        <begin position="39"/>
        <end position="59"/>
    </location>
</feature>
<feature type="transmembrane region" description="Helical" evidence="13">
    <location>
        <begin position="148"/>
        <end position="169"/>
    </location>
</feature>
<evidence type="ECO:0000256" key="5">
    <source>
        <dbReference type="ARBA" id="ARBA00022475"/>
    </source>
</evidence>
<dbReference type="InterPro" id="IPR006135">
    <property type="entry name" value="T3SS_substrate_exporter"/>
</dbReference>
<dbReference type="InterPro" id="IPR029025">
    <property type="entry name" value="T3SS_substrate_exporter_C"/>
</dbReference>
<keyword evidence="9 13" id="KW-1133">Transmembrane helix</keyword>
<dbReference type="GO" id="GO:0044780">
    <property type="term" value="P:bacterial-type flagellum assembly"/>
    <property type="evidence" value="ECO:0007669"/>
    <property type="project" value="InterPro"/>
</dbReference>
<keyword evidence="10 13" id="KW-0472">Membrane</keyword>
<dbReference type="NCBIfam" id="TIGR00328">
    <property type="entry name" value="flhB"/>
    <property type="match status" value="1"/>
</dbReference>
<dbReference type="GO" id="GO:0005886">
    <property type="term" value="C:plasma membrane"/>
    <property type="evidence" value="ECO:0007669"/>
    <property type="project" value="UniProtKB-SubCell"/>
</dbReference>
<dbReference type="PRINTS" id="PR00950">
    <property type="entry name" value="TYPE3IMSPROT"/>
</dbReference>
<dbReference type="KEGG" id="saga:M5M_02410"/>
<evidence type="ECO:0000256" key="12">
    <source>
        <dbReference type="ARBA" id="ARBA00025078"/>
    </source>
</evidence>
<dbReference type="HOGENOM" id="CLU_041013_1_0_6"/>
<evidence type="ECO:0000256" key="6">
    <source>
        <dbReference type="ARBA" id="ARBA00022692"/>
    </source>
</evidence>
<dbReference type="PANTHER" id="PTHR30531:SF12">
    <property type="entry name" value="FLAGELLAR BIOSYNTHETIC PROTEIN FLHB"/>
    <property type="match status" value="1"/>
</dbReference>
<dbReference type="EMBL" id="CP003746">
    <property type="protein sequence ID" value="AFU97701.1"/>
    <property type="molecule type" value="Genomic_DNA"/>
</dbReference>
<accession>K4KFJ8</accession>
<proteinExistence type="inferred from homology"/>
<feature type="region of interest" description="Disordered" evidence="14">
    <location>
        <begin position="1"/>
        <end position="29"/>
    </location>
</feature>
<dbReference type="GO" id="GO:0009306">
    <property type="term" value="P:protein secretion"/>
    <property type="evidence" value="ECO:0007669"/>
    <property type="project" value="InterPro"/>
</dbReference>
<dbReference type="STRING" id="1117647.M5M_02410"/>
<sequence>MAEENDSSQEKTEEATPRRLEKAREEGQIPRSKELTTTVMLLAGSVALLASGPFMGSQLGGVFESSMRLDRASAFDPSQMLAILTSSLADSLLALLPLFFTLAVAAFVGPILLGGWLVSSKAMEPKLSRMSLLAGLKRMFSVKSLVELLKAVAKVGVILLLAVGLLRMLRPELLGLANESVETAISHAVWLAIISALILSASTALIAAVDVPFQLWEHARKLRMSMQDIKDEYKESEGKPEVKSKIKQLQREMANRRMMAAVPDADVVITNPTHYSVALKYDPSQMATPVLVAKGADEIALKIREIANAHGVELVASPALARSVFHTTDVDETIPAGLYMAVAQVLAYVFQLRNYRTGRGKKPYLPTDIQIPADLRYD</sequence>
<keyword evidence="6 13" id="KW-0812">Transmembrane</keyword>
<keyword evidence="15" id="KW-0969">Cilium</keyword>
<feature type="compositionally biased region" description="Basic and acidic residues" evidence="14">
    <location>
        <begin position="8"/>
        <end position="29"/>
    </location>
</feature>
<evidence type="ECO:0000256" key="8">
    <source>
        <dbReference type="ARBA" id="ARBA00022927"/>
    </source>
</evidence>
<gene>
    <name evidence="13 15" type="primary">flhB</name>
    <name evidence="15" type="ordered locus">M5M_02410</name>
</gene>